<reference evidence="2" key="1">
    <citation type="journal article" date="2023" name="Front. Plant Sci.">
        <title>Chromosomal-level genome assembly of Melastoma candidum provides insights into trichome evolution.</title>
        <authorList>
            <person name="Zhong Y."/>
            <person name="Wu W."/>
            <person name="Sun C."/>
            <person name="Zou P."/>
            <person name="Liu Y."/>
            <person name="Dai S."/>
            <person name="Zhou R."/>
        </authorList>
    </citation>
    <scope>NUCLEOTIDE SEQUENCE [LARGE SCALE GENOMIC DNA]</scope>
</reference>
<dbReference type="Proteomes" id="UP001057402">
    <property type="component" value="Chromosome 7"/>
</dbReference>
<comment type="caution">
    <text evidence="1">The sequence shown here is derived from an EMBL/GenBank/DDBJ whole genome shotgun (WGS) entry which is preliminary data.</text>
</comment>
<protein>
    <submittedName>
        <fullName evidence="1">Uncharacterized protein</fullName>
    </submittedName>
</protein>
<accession>A0ACB9P3U7</accession>
<name>A0ACB9P3U7_9MYRT</name>
<evidence type="ECO:0000313" key="2">
    <source>
        <dbReference type="Proteomes" id="UP001057402"/>
    </source>
</evidence>
<organism evidence="1 2">
    <name type="scientific">Melastoma candidum</name>
    <dbReference type="NCBI Taxonomy" id="119954"/>
    <lineage>
        <taxon>Eukaryota</taxon>
        <taxon>Viridiplantae</taxon>
        <taxon>Streptophyta</taxon>
        <taxon>Embryophyta</taxon>
        <taxon>Tracheophyta</taxon>
        <taxon>Spermatophyta</taxon>
        <taxon>Magnoliopsida</taxon>
        <taxon>eudicotyledons</taxon>
        <taxon>Gunneridae</taxon>
        <taxon>Pentapetalae</taxon>
        <taxon>rosids</taxon>
        <taxon>malvids</taxon>
        <taxon>Myrtales</taxon>
        <taxon>Melastomataceae</taxon>
        <taxon>Melastomatoideae</taxon>
        <taxon>Melastomateae</taxon>
        <taxon>Melastoma</taxon>
    </lineage>
</organism>
<gene>
    <name evidence="1" type="ORF">MLD38_027034</name>
</gene>
<proteinExistence type="predicted"/>
<sequence>MKILCDVCNKQESTVFCPADEAALCGGCDQRVHGANKLAGKHHRHPLSPQATPPGSPLCDICQERRALFFCREDRAIFCRECDLHIHSPHQHTRSHSRFLLTGVGISPSSRLSPSTSSPSQSPVKPEGIHTPSEYLESSSDPVNSRDDEYGATGSSISEYFTKTLPGWRVDDFLDPHPPQFNGYCKTTILDEGRLKPRDWAPPKPHEYDKRAGPPSQGTKGEASMPRHFGLFSFHHARATFACPLMK</sequence>
<dbReference type="EMBL" id="CM042886">
    <property type="protein sequence ID" value="KAI4342399.1"/>
    <property type="molecule type" value="Genomic_DNA"/>
</dbReference>
<evidence type="ECO:0000313" key="1">
    <source>
        <dbReference type="EMBL" id="KAI4342399.1"/>
    </source>
</evidence>
<keyword evidence="2" id="KW-1185">Reference proteome</keyword>